<name>A0A918JT12_9ALTE</name>
<evidence type="ECO:0000313" key="2">
    <source>
        <dbReference type="Proteomes" id="UP000631300"/>
    </source>
</evidence>
<accession>A0A918JT12</accession>
<evidence type="ECO:0000313" key="1">
    <source>
        <dbReference type="EMBL" id="GGW96040.1"/>
    </source>
</evidence>
<dbReference type="RefSeq" id="WP_189408254.1">
    <property type="nucleotide sequence ID" value="NZ_BMXP01000012.1"/>
</dbReference>
<reference evidence="1" key="1">
    <citation type="journal article" date="2014" name="Int. J. Syst. Evol. Microbiol.">
        <title>Complete genome sequence of Corynebacterium casei LMG S-19264T (=DSM 44701T), isolated from a smear-ripened cheese.</title>
        <authorList>
            <consortium name="US DOE Joint Genome Institute (JGI-PGF)"/>
            <person name="Walter F."/>
            <person name="Albersmeier A."/>
            <person name="Kalinowski J."/>
            <person name="Ruckert C."/>
        </authorList>
    </citation>
    <scope>NUCLEOTIDE SEQUENCE</scope>
    <source>
        <strain evidence="1">KCTC 22164</strain>
    </source>
</reference>
<keyword evidence="2" id="KW-1185">Reference proteome</keyword>
<organism evidence="1 2">
    <name type="scientific">Alteromonas halophila</name>
    <dbReference type="NCBI Taxonomy" id="516698"/>
    <lineage>
        <taxon>Bacteria</taxon>
        <taxon>Pseudomonadati</taxon>
        <taxon>Pseudomonadota</taxon>
        <taxon>Gammaproteobacteria</taxon>
        <taxon>Alteromonadales</taxon>
        <taxon>Alteromonadaceae</taxon>
        <taxon>Alteromonas/Salinimonas group</taxon>
        <taxon>Alteromonas</taxon>
    </lineage>
</organism>
<proteinExistence type="predicted"/>
<sequence length="208" mass="24122">MMVQINNSISMHTKSSSRAIDITDLKGHILKVIEGMREHIHDLPKGSDAFEVPDAMFLFAGYSWKTNSFKIWTLYYDQEKDEFHFRKASNHKKRADGTKYYAFIGNNTDVARRKMTKLIHSKGIANIPGLDMEPLEVLIEMIRDEKYPHIGGAPQIVKVYKHMNVLPYSVYWPNKESGNKTFLGRPMLDYEVNEYFTLDPDSLELDKN</sequence>
<protein>
    <submittedName>
        <fullName evidence="1">Uncharacterized protein</fullName>
    </submittedName>
</protein>
<dbReference type="EMBL" id="BMXP01000012">
    <property type="protein sequence ID" value="GGW96040.1"/>
    <property type="molecule type" value="Genomic_DNA"/>
</dbReference>
<dbReference type="AlphaFoldDB" id="A0A918JT12"/>
<reference evidence="1" key="2">
    <citation type="submission" date="2020-09" db="EMBL/GenBank/DDBJ databases">
        <authorList>
            <person name="Sun Q."/>
            <person name="Kim S."/>
        </authorList>
    </citation>
    <scope>NUCLEOTIDE SEQUENCE</scope>
    <source>
        <strain evidence="1">KCTC 22164</strain>
    </source>
</reference>
<gene>
    <name evidence="1" type="ORF">GCM10007391_32800</name>
</gene>
<comment type="caution">
    <text evidence="1">The sequence shown here is derived from an EMBL/GenBank/DDBJ whole genome shotgun (WGS) entry which is preliminary data.</text>
</comment>
<dbReference type="Proteomes" id="UP000631300">
    <property type="component" value="Unassembled WGS sequence"/>
</dbReference>